<accession>A0A550C1G5</accession>
<protein>
    <recommendedName>
        <fullName evidence="3">F-box domain-containing protein</fullName>
    </recommendedName>
</protein>
<reference evidence="1 2" key="1">
    <citation type="journal article" date="2019" name="New Phytol.">
        <title>Comparative genomics reveals unique wood-decay strategies and fruiting body development in the Schizophyllaceae.</title>
        <authorList>
            <person name="Almasi E."/>
            <person name="Sahu N."/>
            <person name="Krizsan K."/>
            <person name="Balint B."/>
            <person name="Kovacs G.M."/>
            <person name="Kiss B."/>
            <person name="Cseklye J."/>
            <person name="Drula E."/>
            <person name="Henrissat B."/>
            <person name="Nagy I."/>
            <person name="Chovatia M."/>
            <person name="Adam C."/>
            <person name="LaButti K."/>
            <person name="Lipzen A."/>
            <person name="Riley R."/>
            <person name="Grigoriev I.V."/>
            <person name="Nagy L.G."/>
        </authorList>
    </citation>
    <scope>NUCLEOTIDE SEQUENCE [LARGE SCALE GENOMIC DNA]</scope>
    <source>
        <strain evidence="1 2">NL-1724</strain>
    </source>
</reference>
<comment type="caution">
    <text evidence="1">The sequence shown here is derived from an EMBL/GenBank/DDBJ whole genome shotgun (WGS) entry which is preliminary data.</text>
</comment>
<evidence type="ECO:0000313" key="2">
    <source>
        <dbReference type="Proteomes" id="UP000320762"/>
    </source>
</evidence>
<dbReference type="Proteomes" id="UP000320762">
    <property type="component" value="Unassembled WGS sequence"/>
</dbReference>
<dbReference type="STRING" id="97359.A0A550C1G5"/>
<keyword evidence="2" id="KW-1185">Reference proteome</keyword>
<organism evidence="1 2">
    <name type="scientific">Schizophyllum amplum</name>
    <dbReference type="NCBI Taxonomy" id="97359"/>
    <lineage>
        <taxon>Eukaryota</taxon>
        <taxon>Fungi</taxon>
        <taxon>Dikarya</taxon>
        <taxon>Basidiomycota</taxon>
        <taxon>Agaricomycotina</taxon>
        <taxon>Agaricomycetes</taxon>
        <taxon>Agaricomycetidae</taxon>
        <taxon>Agaricales</taxon>
        <taxon>Schizophyllaceae</taxon>
        <taxon>Schizophyllum</taxon>
    </lineage>
</organism>
<dbReference type="AlphaFoldDB" id="A0A550C1G5"/>
<evidence type="ECO:0000313" key="1">
    <source>
        <dbReference type="EMBL" id="TRM58633.1"/>
    </source>
</evidence>
<gene>
    <name evidence="1" type="ORF">BD626DRAFT_633891</name>
</gene>
<dbReference type="EMBL" id="VDMD01000034">
    <property type="protein sequence ID" value="TRM58633.1"/>
    <property type="molecule type" value="Genomic_DNA"/>
</dbReference>
<proteinExistence type="predicted"/>
<name>A0A550C1G5_9AGAR</name>
<evidence type="ECO:0008006" key="3">
    <source>
        <dbReference type="Google" id="ProtNLM"/>
    </source>
</evidence>
<sequence>MMSSKQANGSLISLLPPEILSIIIAHAVADAFDCTPDSALVVRHPVLQTCHNWRELGHATPQIWSSIKLYPHSNRDWSEMLLTSLRRSQTLPLDLHLATHANLLRQRMFRPPLPDHEWDAVRDELLASTPRWRRVRVDNITLPGWLTSRNHALPLLVSLYLNWQYVQEADMDISSIRIASAAPALSYVRLEGVWPRTIHLLWSRLTHLHADLDYDHHGIDALRECHSLTSLTLDISAYRDDTDLSFFIDLPVLRRLTMLRGATWLIVHLRTPQLQKIVLRDGNELAIRTHCRELLRFAEKKGCEGATITSVEFEAYNDLPDWANLSHLYPSIAHLRFTNYSMDRGDSDLMHTLGTNPDIFLNLVSLAVPQLEVMREFDREGIRGLVDHRVLQASSAGVKLREIEVKHFFPTRLKEHLDGLRATGVALYAHRPVDMRRPPAETDLEEGEAWIVHRRRDTDISSEDFWRSRDEGNTSVDEEEYTTRGIW</sequence>
<dbReference type="OrthoDB" id="3365698at2759"/>